<keyword evidence="3" id="KW-0067">ATP-binding</keyword>
<organism evidence="9 10">
    <name type="scientific">Dendrobium chrysotoxum</name>
    <name type="common">Orchid</name>
    <dbReference type="NCBI Taxonomy" id="161865"/>
    <lineage>
        <taxon>Eukaryota</taxon>
        <taxon>Viridiplantae</taxon>
        <taxon>Streptophyta</taxon>
        <taxon>Embryophyta</taxon>
        <taxon>Tracheophyta</taxon>
        <taxon>Spermatophyta</taxon>
        <taxon>Magnoliopsida</taxon>
        <taxon>Liliopsida</taxon>
        <taxon>Asparagales</taxon>
        <taxon>Orchidaceae</taxon>
        <taxon>Epidendroideae</taxon>
        <taxon>Malaxideae</taxon>
        <taxon>Dendrobiinae</taxon>
        <taxon>Dendrobium</taxon>
    </lineage>
</organism>
<evidence type="ECO:0000256" key="1">
    <source>
        <dbReference type="ARBA" id="ARBA00009018"/>
    </source>
</evidence>
<dbReference type="SUPFAM" id="SSF52540">
    <property type="entry name" value="P-loop containing nucleoside triphosphate hydrolases"/>
    <property type="match status" value="1"/>
</dbReference>
<gene>
    <name evidence="9" type="ORF">IEQ34_011595</name>
</gene>
<dbReference type="InterPro" id="IPR027417">
    <property type="entry name" value="P-loop_NTPase"/>
</dbReference>
<dbReference type="Proteomes" id="UP000775213">
    <property type="component" value="Unassembled WGS sequence"/>
</dbReference>
<comment type="function">
    <text evidence="4">Catalyzes the phosphorylation of the 3'-hydroxyl group of dephosphocoenzyme A to form coenzyme A.</text>
</comment>
<dbReference type="Gene3D" id="3.40.50.300">
    <property type="entry name" value="P-loop containing nucleotide triphosphate hydrolases"/>
    <property type="match status" value="1"/>
</dbReference>
<dbReference type="AlphaFoldDB" id="A0AAV7GS25"/>
<proteinExistence type="inferred from homology"/>
<name>A0AAV7GS25_DENCH</name>
<dbReference type="EC" id="2.7.1.24" evidence="6"/>
<dbReference type="PANTHER" id="PTHR10695:SF46">
    <property type="entry name" value="BIFUNCTIONAL COENZYME A SYNTHASE-RELATED"/>
    <property type="match status" value="1"/>
</dbReference>
<evidence type="ECO:0000256" key="8">
    <source>
        <dbReference type="ARBA" id="ARBA00076292"/>
    </source>
</evidence>
<evidence type="ECO:0000256" key="4">
    <source>
        <dbReference type="ARBA" id="ARBA00055723"/>
    </source>
</evidence>
<protein>
    <recommendedName>
        <fullName evidence="7">Dephospho-CoA kinase</fullName>
        <ecNumber evidence="6">2.7.1.24</ecNumber>
    </recommendedName>
    <alternativeName>
        <fullName evidence="8">Dephosphocoenzyme A kinase</fullName>
    </alternativeName>
</protein>
<evidence type="ECO:0000256" key="5">
    <source>
        <dbReference type="ARBA" id="ARBA00060696"/>
    </source>
</evidence>
<dbReference type="CDD" id="cd02022">
    <property type="entry name" value="DPCK"/>
    <property type="match status" value="1"/>
</dbReference>
<evidence type="ECO:0000256" key="2">
    <source>
        <dbReference type="ARBA" id="ARBA00022741"/>
    </source>
</evidence>
<dbReference type="NCBIfam" id="TIGR00152">
    <property type="entry name" value="dephospho-CoA kinase"/>
    <property type="match status" value="1"/>
</dbReference>
<comment type="pathway">
    <text evidence="5">Cofactor biosynthesis; coenzyme A biosynthesis; CoA from (R)-pantothenate: step 5/5.</text>
</comment>
<sequence>MRIVGLTGGIASGKSTVSGLFRSSGVPVVDADIVARLLETATLQDVVKKGTPGWRKVANAFGDDILLENGEINRSRLGQIVFSDPAKRQLLNRLLAPHISSGIFWEIMKLWVKGCKVVVLDIPLLFETKIDRRTKPIIVVWVNPETQLQRLMARDGISEEEARNKINAQTSLDWKKTKADIVIDNSGSIEDTRTQFQNVLKQVTASLSWKEFAFSRESVAVLLISLFIGAWMLHSRI</sequence>
<dbReference type="InterPro" id="IPR001977">
    <property type="entry name" value="Depp_CoAkinase"/>
</dbReference>
<keyword evidence="2" id="KW-0547">Nucleotide-binding</keyword>
<evidence type="ECO:0000256" key="7">
    <source>
        <dbReference type="ARBA" id="ARBA00069592"/>
    </source>
</evidence>
<keyword evidence="10" id="KW-1185">Reference proteome</keyword>
<evidence type="ECO:0000313" key="10">
    <source>
        <dbReference type="Proteomes" id="UP000775213"/>
    </source>
</evidence>
<dbReference type="GO" id="GO:0004140">
    <property type="term" value="F:dephospho-CoA kinase activity"/>
    <property type="evidence" value="ECO:0007669"/>
    <property type="project" value="UniProtKB-EC"/>
</dbReference>
<evidence type="ECO:0000256" key="6">
    <source>
        <dbReference type="ARBA" id="ARBA00066359"/>
    </source>
</evidence>
<dbReference type="GO" id="GO:0015937">
    <property type="term" value="P:coenzyme A biosynthetic process"/>
    <property type="evidence" value="ECO:0007669"/>
    <property type="project" value="InterPro"/>
</dbReference>
<dbReference type="PROSITE" id="PS51219">
    <property type="entry name" value="DPCK"/>
    <property type="match status" value="1"/>
</dbReference>
<dbReference type="FunFam" id="3.40.50.300:FF:000485">
    <property type="entry name" value="Dephospho-CoA kinase CAB5"/>
    <property type="match status" value="1"/>
</dbReference>
<dbReference type="HAMAP" id="MF_00376">
    <property type="entry name" value="Dephospho_CoA_kinase"/>
    <property type="match status" value="1"/>
</dbReference>
<dbReference type="EMBL" id="JAGFBR010000011">
    <property type="protein sequence ID" value="KAH0458781.1"/>
    <property type="molecule type" value="Genomic_DNA"/>
</dbReference>
<dbReference type="Pfam" id="PF01121">
    <property type="entry name" value="CoaE"/>
    <property type="match status" value="1"/>
</dbReference>
<dbReference type="GO" id="GO:0005524">
    <property type="term" value="F:ATP binding"/>
    <property type="evidence" value="ECO:0007669"/>
    <property type="project" value="UniProtKB-KW"/>
</dbReference>
<dbReference type="GO" id="GO:0005737">
    <property type="term" value="C:cytoplasm"/>
    <property type="evidence" value="ECO:0007669"/>
    <property type="project" value="UniProtKB-ARBA"/>
</dbReference>
<dbReference type="PANTHER" id="PTHR10695">
    <property type="entry name" value="DEPHOSPHO-COA KINASE-RELATED"/>
    <property type="match status" value="1"/>
</dbReference>
<comment type="similarity">
    <text evidence="1">Belongs to the CoaE family.</text>
</comment>
<accession>A0AAV7GS25</accession>
<reference evidence="9 10" key="1">
    <citation type="journal article" date="2021" name="Hortic Res">
        <title>Chromosome-scale assembly of the Dendrobium chrysotoxum genome enhances the understanding of orchid evolution.</title>
        <authorList>
            <person name="Zhang Y."/>
            <person name="Zhang G.Q."/>
            <person name="Zhang D."/>
            <person name="Liu X.D."/>
            <person name="Xu X.Y."/>
            <person name="Sun W.H."/>
            <person name="Yu X."/>
            <person name="Zhu X."/>
            <person name="Wang Z.W."/>
            <person name="Zhao X."/>
            <person name="Zhong W.Y."/>
            <person name="Chen H."/>
            <person name="Yin W.L."/>
            <person name="Huang T."/>
            <person name="Niu S.C."/>
            <person name="Liu Z.J."/>
        </authorList>
    </citation>
    <scope>NUCLEOTIDE SEQUENCE [LARGE SCALE GENOMIC DNA]</scope>
    <source>
        <strain evidence="9">Lindl</strain>
    </source>
</reference>
<evidence type="ECO:0000256" key="3">
    <source>
        <dbReference type="ARBA" id="ARBA00022840"/>
    </source>
</evidence>
<comment type="caution">
    <text evidence="9">The sequence shown here is derived from an EMBL/GenBank/DDBJ whole genome shotgun (WGS) entry which is preliminary data.</text>
</comment>
<evidence type="ECO:0000313" key="9">
    <source>
        <dbReference type="EMBL" id="KAH0458781.1"/>
    </source>
</evidence>